<evidence type="ECO:0000256" key="1">
    <source>
        <dbReference type="ARBA" id="ARBA00004906"/>
    </source>
</evidence>
<dbReference type="GeneTree" id="ENSGT00390000001368"/>
<dbReference type="InterPro" id="IPR036047">
    <property type="entry name" value="F-box-like_dom_sf"/>
</dbReference>
<comment type="similarity">
    <text evidence="2">Belongs to the FBXO31 family.</text>
</comment>
<dbReference type="Pfam" id="PF12014">
    <property type="entry name" value="Cyclin_D1_bind"/>
    <property type="match status" value="1"/>
</dbReference>
<evidence type="ECO:0000256" key="2">
    <source>
        <dbReference type="ARBA" id="ARBA00010611"/>
    </source>
</evidence>
<reference evidence="6" key="3">
    <citation type="submission" date="2025-09" db="UniProtKB">
        <authorList>
            <consortium name="Ensembl"/>
        </authorList>
    </citation>
    <scope>IDENTIFICATION</scope>
</reference>
<dbReference type="EMBL" id="AAPE02057799">
    <property type="status" value="NOT_ANNOTATED_CDS"/>
    <property type="molecule type" value="Genomic_DNA"/>
</dbReference>
<keyword evidence="7" id="KW-1185">Reference proteome</keyword>
<evidence type="ECO:0000313" key="7">
    <source>
        <dbReference type="Proteomes" id="UP000001074"/>
    </source>
</evidence>
<dbReference type="UniPathway" id="UPA00143"/>
<reference evidence="6" key="2">
    <citation type="submission" date="2025-08" db="UniProtKB">
        <authorList>
            <consortium name="Ensembl"/>
        </authorList>
    </citation>
    <scope>IDENTIFICATION</scope>
</reference>
<name>G1QAG2_MYOLU</name>
<dbReference type="eggNOG" id="ENOG502QR2A">
    <property type="taxonomic scope" value="Eukaryota"/>
</dbReference>
<evidence type="ECO:0000256" key="4">
    <source>
        <dbReference type="SAM" id="MobiDB-lite"/>
    </source>
</evidence>
<evidence type="ECO:0000259" key="5">
    <source>
        <dbReference type="PROSITE" id="PS50181"/>
    </source>
</evidence>
<dbReference type="HOGENOM" id="CLU_035961_0_0_1"/>
<dbReference type="SMART" id="SM00256">
    <property type="entry name" value="FBOX"/>
    <property type="match status" value="1"/>
</dbReference>
<dbReference type="GO" id="GO:0016567">
    <property type="term" value="P:protein ubiquitination"/>
    <property type="evidence" value="ECO:0007669"/>
    <property type="project" value="UniProtKB-UniPathway"/>
</dbReference>
<dbReference type="STRING" id="59463.ENSMLUP00000020695"/>
<dbReference type="PANTHER" id="PTHR10706">
    <property type="entry name" value="F-BOX FAMILY PROTEIN"/>
    <property type="match status" value="1"/>
</dbReference>
<comment type="pathway">
    <text evidence="1">Protein modification; protein ubiquitination.</text>
</comment>
<dbReference type="Gene3D" id="1.20.1280.50">
    <property type="match status" value="1"/>
</dbReference>
<protein>
    <recommendedName>
        <fullName evidence="5">F-box domain-containing protein</fullName>
    </recommendedName>
</protein>
<dbReference type="InParanoid" id="G1QAG2"/>
<dbReference type="InterPro" id="IPR001810">
    <property type="entry name" value="F-box_dom"/>
</dbReference>
<dbReference type="Proteomes" id="UP000001074">
    <property type="component" value="Unassembled WGS sequence"/>
</dbReference>
<evidence type="ECO:0000313" key="6">
    <source>
        <dbReference type="Ensembl" id="ENSMLUP00000020695.1"/>
    </source>
</evidence>
<dbReference type="AlphaFoldDB" id="G1QAG2"/>
<dbReference type="Pfam" id="PF12937">
    <property type="entry name" value="F-box-like"/>
    <property type="match status" value="1"/>
</dbReference>
<accession>G1QAG2</accession>
<dbReference type="GO" id="GO:0019005">
    <property type="term" value="C:SCF ubiquitin ligase complex"/>
    <property type="evidence" value="ECO:0007669"/>
    <property type="project" value="TreeGrafter"/>
</dbReference>
<dbReference type="PANTHER" id="PTHR10706:SF130">
    <property type="entry name" value="F-BOX ONLY PROTEIN 31"/>
    <property type="match status" value="1"/>
</dbReference>
<dbReference type="Ensembl" id="ENSMLUT00000028771.1">
    <property type="protein sequence ID" value="ENSMLUP00000020695.1"/>
    <property type="gene ID" value="ENSMLUG00000029375.1"/>
</dbReference>
<dbReference type="SUPFAM" id="SSF81383">
    <property type="entry name" value="F-box domain"/>
    <property type="match status" value="1"/>
</dbReference>
<dbReference type="PROSITE" id="PS50181">
    <property type="entry name" value="FBOX"/>
    <property type="match status" value="1"/>
</dbReference>
<organism evidence="6 7">
    <name type="scientific">Myotis lucifugus</name>
    <name type="common">Little brown bat</name>
    <dbReference type="NCBI Taxonomy" id="59463"/>
    <lineage>
        <taxon>Eukaryota</taxon>
        <taxon>Metazoa</taxon>
        <taxon>Chordata</taxon>
        <taxon>Craniata</taxon>
        <taxon>Vertebrata</taxon>
        <taxon>Euteleostomi</taxon>
        <taxon>Mammalia</taxon>
        <taxon>Eutheria</taxon>
        <taxon>Laurasiatheria</taxon>
        <taxon>Chiroptera</taxon>
        <taxon>Yangochiroptera</taxon>
        <taxon>Vespertilionidae</taxon>
        <taxon>Myotis</taxon>
    </lineage>
</organism>
<evidence type="ECO:0000256" key="3">
    <source>
        <dbReference type="ARBA" id="ARBA00022786"/>
    </source>
</evidence>
<feature type="region of interest" description="Disordered" evidence="4">
    <location>
        <begin position="1"/>
        <end position="25"/>
    </location>
</feature>
<keyword evidence="3" id="KW-0833">Ubl conjugation pathway</keyword>
<proteinExistence type="inferred from homology"/>
<feature type="region of interest" description="Disordered" evidence="4">
    <location>
        <begin position="350"/>
        <end position="382"/>
    </location>
</feature>
<dbReference type="InterPro" id="IPR045048">
    <property type="entry name" value="FBXO31/39"/>
</dbReference>
<dbReference type="GO" id="GO:0031146">
    <property type="term" value="P:SCF-dependent proteasomal ubiquitin-dependent protein catabolic process"/>
    <property type="evidence" value="ECO:0007669"/>
    <property type="project" value="TreeGrafter"/>
</dbReference>
<feature type="domain" description="F-box" evidence="5">
    <location>
        <begin position="53"/>
        <end position="99"/>
    </location>
</feature>
<reference evidence="6 7" key="1">
    <citation type="journal article" date="2011" name="Nature">
        <title>A high-resolution map of human evolutionary constraint using 29 mammals.</title>
        <authorList>
            <person name="Lindblad-Toh K."/>
            <person name="Garber M."/>
            <person name="Zuk O."/>
            <person name="Lin M.F."/>
            <person name="Parker B.J."/>
            <person name="Washietl S."/>
            <person name="Kheradpour P."/>
            <person name="Ernst J."/>
            <person name="Jordan G."/>
            <person name="Mauceli E."/>
            <person name="Ward L.D."/>
            <person name="Lowe C.B."/>
            <person name="Holloway A.K."/>
            <person name="Clamp M."/>
            <person name="Gnerre S."/>
            <person name="Alfoldi J."/>
            <person name="Beal K."/>
            <person name="Chang J."/>
            <person name="Clawson H."/>
            <person name="Cuff J."/>
            <person name="Di Palma F."/>
            <person name="Fitzgerald S."/>
            <person name="Flicek P."/>
            <person name="Guttman M."/>
            <person name="Hubisz M.J."/>
            <person name="Jaffe D.B."/>
            <person name="Jungreis I."/>
            <person name="Kent W.J."/>
            <person name="Kostka D."/>
            <person name="Lara M."/>
            <person name="Martins A.L."/>
            <person name="Massingham T."/>
            <person name="Moltke I."/>
            <person name="Raney B.J."/>
            <person name="Rasmussen M.D."/>
            <person name="Robinson J."/>
            <person name="Stark A."/>
            <person name="Vilella A.J."/>
            <person name="Wen J."/>
            <person name="Xie X."/>
            <person name="Zody M.C."/>
            <person name="Baldwin J."/>
            <person name="Bloom T."/>
            <person name="Chin C.W."/>
            <person name="Heiman D."/>
            <person name="Nicol R."/>
            <person name="Nusbaum C."/>
            <person name="Young S."/>
            <person name="Wilkinson J."/>
            <person name="Worley K.C."/>
            <person name="Kovar C.L."/>
            <person name="Muzny D.M."/>
            <person name="Gibbs R.A."/>
            <person name="Cree A."/>
            <person name="Dihn H.H."/>
            <person name="Fowler G."/>
            <person name="Jhangiani S."/>
            <person name="Joshi V."/>
            <person name="Lee S."/>
            <person name="Lewis L.R."/>
            <person name="Nazareth L.V."/>
            <person name="Okwuonu G."/>
            <person name="Santibanez J."/>
            <person name="Warren W.C."/>
            <person name="Mardis E.R."/>
            <person name="Weinstock G.M."/>
            <person name="Wilson R.K."/>
            <person name="Delehaunty K."/>
            <person name="Dooling D."/>
            <person name="Fronik C."/>
            <person name="Fulton L."/>
            <person name="Fulton B."/>
            <person name="Graves T."/>
            <person name="Minx P."/>
            <person name="Sodergren E."/>
            <person name="Birney E."/>
            <person name="Margulies E.H."/>
            <person name="Herrero J."/>
            <person name="Green E.D."/>
            <person name="Haussler D."/>
            <person name="Siepel A."/>
            <person name="Goldman N."/>
            <person name="Pollard K.S."/>
            <person name="Pedersen J.S."/>
            <person name="Lander E.S."/>
            <person name="Kellis M."/>
        </authorList>
    </citation>
    <scope>NUCLEOTIDE SEQUENCE [LARGE SCALE GENOMIC DNA]</scope>
</reference>
<sequence>PAKDLRVPETAAAEGKRCPQKRQRPAETAAAEGKQCLQECQGLGIASPMLLPHCSLQDLPVEMLVEIFASLPGTDLLSLAQTCTKFHQILHTNSIWRRRCWEEYGVRENLQNLDMIGMSYQEVYAKTFPYGNILGLWQLDNSYGTLLNVVLDGFCITGWTYRPSSLNTHVHGPGQSEPSFTIRLMERKSATAFPTGAHMQIQKDRFSIQWIKRDHRKDAPTRFRGERGLVLLEEDRRPYDCRTFGGRVLLEDSQLYVYCLTYSRIYLPPSHPDDLIGPGLFHGKSDGFGPMIAMLSFHGKYARVTKIMGDFIWTLEIHLMHRIHLPDGEIFRNFNELSRVVQEIDEEVIREQQQQENGTEESEGHGWQSPAQPSVGESRTAAPEEQPVPFVLPVGMHSRLHSYPRTCRICFYDVHIGTFDPFAYPRCFPGVFILFHKNHLGFFGLEMKYFWRVQNTFQHVEAPSLQAFLEMLSNILSGPS</sequence>